<keyword evidence="2" id="KW-1185">Reference proteome</keyword>
<reference evidence="1" key="3">
    <citation type="submission" date="2023-05" db="EMBL/GenBank/DDBJ databases">
        <authorList>
            <person name="Smith C.H."/>
        </authorList>
    </citation>
    <scope>NUCLEOTIDE SEQUENCE</scope>
    <source>
        <strain evidence="1">CHS0354</strain>
        <tissue evidence="1">Mantle</tissue>
    </source>
</reference>
<organism evidence="1 2">
    <name type="scientific">Potamilus streckersoni</name>
    <dbReference type="NCBI Taxonomy" id="2493646"/>
    <lineage>
        <taxon>Eukaryota</taxon>
        <taxon>Metazoa</taxon>
        <taxon>Spiralia</taxon>
        <taxon>Lophotrochozoa</taxon>
        <taxon>Mollusca</taxon>
        <taxon>Bivalvia</taxon>
        <taxon>Autobranchia</taxon>
        <taxon>Heteroconchia</taxon>
        <taxon>Palaeoheterodonta</taxon>
        <taxon>Unionida</taxon>
        <taxon>Unionoidea</taxon>
        <taxon>Unionidae</taxon>
        <taxon>Ambleminae</taxon>
        <taxon>Lampsilini</taxon>
        <taxon>Potamilus</taxon>
    </lineage>
</organism>
<dbReference type="EMBL" id="JAEAOA010001195">
    <property type="protein sequence ID" value="KAK3592050.1"/>
    <property type="molecule type" value="Genomic_DNA"/>
</dbReference>
<accession>A0AAE0VWW3</accession>
<proteinExistence type="predicted"/>
<name>A0AAE0VWW3_9BIVA</name>
<protein>
    <submittedName>
        <fullName evidence="1">Uncharacterized protein</fullName>
    </submittedName>
</protein>
<dbReference type="Proteomes" id="UP001195483">
    <property type="component" value="Unassembled WGS sequence"/>
</dbReference>
<reference evidence="1" key="1">
    <citation type="journal article" date="2021" name="Genome Biol. Evol.">
        <title>A High-Quality Reference Genome for a Parasitic Bivalve with Doubly Uniparental Inheritance (Bivalvia: Unionida).</title>
        <authorList>
            <person name="Smith C.H."/>
        </authorList>
    </citation>
    <scope>NUCLEOTIDE SEQUENCE</scope>
    <source>
        <strain evidence="1">CHS0354</strain>
    </source>
</reference>
<comment type="caution">
    <text evidence="1">The sequence shown here is derived from an EMBL/GenBank/DDBJ whole genome shotgun (WGS) entry which is preliminary data.</text>
</comment>
<sequence>MELVVTTKTKKTVGKFLEMFAFYRQYSRNHLEMMISVSRPRSLRMRLLSVESLPKRGYIAGTTMFLVQLLVNLMRSAALSACVTEASEDLADCPDIA</sequence>
<reference evidence="1" key="2">
    <citation type="journal article" date="2021" name="Genome Biol. Evol.">
        <title>Developing a high-quality reference genome for a parasitic bivalve with doubly uniparental inheritance (Bivalvia: Unionida).</title>
        <authorList>
            <person name="Smith C.H."/>
        </authorList>
    </citation>
    <scope>NUCLEOTIDE SEQUENCE</scope>
    <source>
        <strain evidence="1">CHS0354</strain>
        <tissue evidence="1">Mantle</tissue>
    </source>
</reference>
<evidence type="ECO:0000313" key="1">
    <source>
        <dbReference type="EMBL" id="KAK3592050.1"/>
    </source>
</evidence>
<dbReference type="AlphaFoldDB" id="A0AAE0VWW3"/>
<gene>
    <name evidence="1" type="ORF">CHS0354_019305</name>
</gene>
<evidence type="ECO:0000313" key="2">
    <source>
        <dbReference type="Proteomes" id="UP001195483"/>
    </source>
</evidence>